<accession>A0A4Q1KSN1</accession>
<name>A0A4Q1KSN1_9FLAO</name>
<evidence type="ECO:0000313" key="2">
    <source>
        <dbReference type="Proteomes" id="UP000289734"/>
    </source>
</evidence>
<dbReference type="Gene3D" id="1.10.390.10">
    <property type="entry name" value="Neutral Protease Domain 2"/>
    <property type="match status" value="1"/>
</dbReference>
<dbReference type="Proteomes" id="UP000289734">
    <property type="component" value="Unassembled WGS sequence"/>
</dbReference>
<comment type="caution">
    <text evidence="1">The sequence shown here is derived from an EMBL/GenBank/DDBJ whole genome shotgun (WGS) entry which is preliminary data.</text>
</comment>
<keyword evidence="1" id="KW-0031">Aminopeptidase</keyword>
<keyword evidence="2" id="KW-1185">Reference proteome</keyword>
<dbReference type="GO" id="GO:0004177">
    <property type="term" value="F:aminopeptidase activity"/>
    <property type="evidence" value="ECO:0007669"/>
    <property type="project" value="UniProtKB-KW"/>
</dbReference>
<protein>
    <submittedName>
        <fullName evidence="1">Aminopeptidase</fullName>
    </submittedName>
</protein>
<proteinExistence type="predicted"/>
<evidence type="ECO:0000313" key="1">
    <source>
        <dbReference type="EMBL" id="RXR32685.1"/>
    </source>
</evidence>
<organism evidence="1 2">
    <name type="scientific">Flavobacterium piscinae</name>
    <dbReference type="NCBI Taxonomy" id="2506424"/>
    <lineage>
        <taxon>Bacteria</taxon>
        <taxon>Pseudomonadati</taxon>
        <taxon>Bacteroidota</taxon>
        <taxon>Flavobacteriia</taxon>
        <taxon>Flavobacteriales</taxon>
        <taxon>Flavobacteriaceae</taxon>
        <taxon>Flavobacterium</taxon>
    </lineage>
</organism>
<dbReference type="EMBL" id="SBKQ01000006">
    <property type="protein sequence ID" value="RXR32685.1"/>
    <property type="molecule type" value="Genomic_DNA"/>
</dbReference>
<keyword evidence="1" id="KW-0645">Protease</keyword>
<dbReference type="InterPro" id="IPR027268">
    <property type="entry name" value="Peptidase_M4/M1_CTD_sf"/>
</dbReference>
<keyword evidence="1" id="KW-0378">Hydrolase</keyword>
<reference evidence="2" key="1">
    <citation type="submission" date="2019-01" db="EMBL/GenBank/DDBJ databases">
        <title>Cytophagaceae bacterium strain CAR-16.</title>
        <authorList>
            <person name="Chen W.-M."/>
        </authorList>
    </citation>
    <scope>NUCLEOTIDE SEQUENCE [LARGE SCALE GENOMIC DNA]</scope>
    <source>
        <strain evidence="2">ICH-30</strain>
    </source>
</reference>
<gene>
    <name evidence="1" type="ORF">EQG68_06655</name>
</gene>
<dbReference type="AlphaFoldDB" id="A0A4Q1KSN1"/>
<dbReference type="OrthoDB" id="9813075at2"/>
<sequence length="916" mass="107751">MYVELLPEQKGLTVLQEIVFHNTGTDSLSKIILNDWNNAFSAKNTPLAKRFSDEFVRSFHLAKSYERGSTSAITIIDENKTFLDWCRPERHPDLIEVSLQEKLAPNQKIKFNLTYRVKIPSDKFTKYGYTSEGGFHLKDWFLTPARFENNAFCLNSNYNVDDITNAPADYHITFKTPQNQRLFTDLNMVSIENQGKHTIYTLEGKNRMDFSIYTEQQITFNRYKNAIADVYTNLKDNRLDDIQKAVIIDRVVKFTDEIIGSTTNSTILVSQADYERNPFYGLNQLPAFISPYPDNFLYEIKFLKTYVYEYLKSNLKLNAREDNWIYDAIQVHIMMKYIDEHYPDMKMMGNISKLKILKGFNLFALDFNKQYSYYYMLMARKNLDQPIGNPKNTLLKFNEQIAGKYRAGLSLKYLDDYCGNNLATKSIQSFIQLNQRQQTSSKDFEKILRQNCPNNIDWFFETIINSRDIIDYKFTEVSKTNDSIAFTVRNKTGVVVPIPIFGLKNGEIVFKDWLENIKTDSTITISRKDADRIVLNYENEVPEYNLRNNWKSLKNYSFNDRPIKFNFLKDLEDPYHNQILYVPTLEYNLYNGLMPGMRFHNKTFLDKPIIFDVNPAYSTLTQKMIGNFRLIGNQFRRDSDIYLIRYQFSGQFFDYAQNAGYIRFNPMIQFFKRPDNYRDNRKESLMIRQVIVEREESPFVSLEGRNENYSIFNARYFNVKTEVKNHFAFKTDLQLANSFGKAAVELEYRKLFESNRQVNLRFFAGSFLYRKTNSDFFSFALDRPTDYLFDYGLYGRSETTGLFSQQYIVAEGAFKAKLDTPFANQWITTFNSSVNIWNWVEVYGDLGALKNENESAKFVYDSGIRLNLVTDYFELYFPVYSSNGWEVGKSNYGERIRFMVTLSPNVLVSLFTRKWF</sequence>